<dbReference type="EMBL" id="JACIDJ010000002">
    <property type="protein sequence ID" value="MBB3898219.1"/>
    <property type="molecule type" value="Genomic_DNA"/>
</dbReference>
<dbReference type="AlphaFoldDB" id="A0A840A9P1"/>
<keyword evidence="2" id="KW-1185">Reference proteome</keyword>
<name>A0A840A9P1_9PROT</name>
<dbReference type="RefSeq" id="WP_184383299.1">
    <property type="nucleotide sequence ID" value="NZ_JACIDJ010000002.1"/>
</dbReference>
<dbReference type="InterPro" id="IPR036291">
    <property type="entry name" value="NAD(P)-bd_dom_sf"/>
</dbReference>
<proteinExistence type="predicted"/>
<organism evidence="1 2">
    <name type="scientific">Roseococcus suduntuyensis</name>
    <dbReference type="NCBI Taxonomy" id="455361"/>
    <lineage>
        <taxon>Bacteria</taxon>
        <taxon>Pseudomonadati</taxon>
        <taxon>Pseudomonadota</taxon>
        <taxon>Alphaproteobacteria</taxon>
        <taxon>Acetobacterales</taxon>
        <taxon>Roseomonadaceae</taxon>
        <taxon>Roseococcus</taxon>
    </lineage>
</organism>
<evidence type="ECO:0000313" key="2">
    <source>
        <dbReference type="Proteomes" id="UP000553193"/>
    </source>
</evidence>
<dbReference type="SUPFAM" id="SSF51735">
    <property type="entry name" value="NAD(P)-binding Rossmann-fold domains"/>
    <property type="match status" value="1"/>
</dbReference>
<accession>A0A840A9P1</accession>
<gene>
    <name evidence="1" type="ORF">GGQ83_001656</name>
</gene>
<dbReference type="Proteomes" id="UP000553193">
    <property type="component" value="Unassembled WGS sequence"/>
</dbReference>
<dbReference type="Gene3D" id="3.40.50.720">
    <property type="entry name" value="NAD(P)-binding Rossmann-like Domain"/>
    <property type="match status" value="1"/>
</dbReference>
<sequence length="209" mass="21822">MMEKLPAGRFAASLRASGPGAVLLSAGQNMGLAAAAARDLARAGWDVLLLHAPADEAQALSVALDVEAEGRRCELVEGTLDDMETCEEAALHAAFLGRGRIAALVCVEGSTPGARREVAGFGAVLCAAVPLLAPDARVVHLQPELPRDAGREALSARRLLRRSARRMLGRLRREHGLHGLRMTAAVGWGWAAEQGRAGLEAGSWAPSAG</sequence>
<evidence type="ECO:0000313" key="1">
    <source>
        <dbReference type="EMBL" id="MBB3898219.1"/>
    </source>
</evidence>
<comment type="caution">
    <text evidence="1">The sequence shown here is derived from an EMBL/GenBank/DDBJ whole genome shotgun (WGS) entry which is preliminary data.</text>
</comment>
<reference evidence="1 2" key="1">
    <citation type="submission" date="2020-08" db="EMBL/GenBank/DDBJ databases">
        <title>Genomic Encyclopedia of Type Strains, Phase IV (KMG-IV): sequencing the most valuable type-strain genomes for metagenomic binning, comparative biology and taxonomic classification.</title>
        <authorList>
            <person name="Goeker M."/>
        </authorList>
    </citation>
    <scope>NUCLEOTIDE SEQUENCE [LARGE SCALE GENOMIC DNA]</scope>
    <source>
        <strain evidence="1 2">DSM 19979</strain>
    </source>
</reference>
<protein>
    <submittedName>
        <fullName evidence="1">NAD(P)-dependent dehydrogenase (Short-subunit alcohol dehydrogenase family)</fullName>
    </submittedName>
</protein>